<dbReference type="InterPro" id="IPR038765">
    <property type="entry name" value="Papain-like_cys_pep_sf"/>
</dbReference>
<dbReference type="SUPFAM" id="SSF54001">
    <property type="entry name" value="Cysteine proteinases"/>
    <property type="match status" value="1"/>
</dbReference>
<evidence type="ECO:0000313" key="7">
    <source>
        <dbReference type="Proteomes" id="UP000019462"/>
    </source>
</evidence>
<feature type="region of interest" description="Disordered" evidence="4">
    <location>
        <begin position="176"/>
        <end position="317"/>
    </location>
</feature>
<feature type="compositionally biased region" description="Low complexity" evidence="4">
    <location>
        <begin position="279"/>
        <end position="294"/>
    </location>
</feature>
<keyword evidence="7" id="KW-1185">Reference proteome</keyword>
<dbReference type="Proteomes" id="UP000019462">
    <property type="component" value="Unassembled WGS sequence"/>
</dbReference>
<feature type="compositionally biased region" description="Polar residues" evidence="4">
    <location>
        <begin position="345"/>
        <end position="370"/>
    </location>
</feature>
<evidence type="ECO:0000256" key="4">
    <source>
        <dbReference type="SAM" id="MobiDB-lite"/>
    </source>
</evidence>
<evidence type="ECO:0000256" key="3">
    <source>
        <dbReference type="ARBA" id="ARBA00022801"/>
    </source>
</evidence>
<keyword evidence="2" id="KW-0645">Protease</keyword>
<accession>W3VI41</accession>
<evidence type="ECO:0000313" key="6">
    <source>
        <dbReference type="EMBL" id="ETS61318.1"/>
    </source>
</evidence>
<dbReference type="InterPro" id="IPR003653">
    <property type="entry name" value="Peptidase_C48_C"/>
</dbReference>
<dbReference type="GO" id="GO:0019783">
    <property type="term" value="F:ubiquitin-like protein peptidase activity"/>
    <property type="evidence" value="ECO:0007669"/>
    <property type="project" value="UniProtKB-ARBA"/>
</dbReference>
<dbReference type="AlphaFoldDB" id="W3VI41"/>
<comment type="similarity">
    <text evidence="1">Belongs to the peptidase C48 family.</text>
</comment>
<feature type="compositionally biased region" description="Low complexity" evidence="4">
    <location>
        <begin position="333"/>
        <end position="344"/>
    </location>
</feature>
<feature type="compositionally biased region" description="Low complexity" evidence="4">
    <location>
        <begin position="210"/>
        <end position="229"/>
    </location>
</feature>
<proteinExistence type="inferred from homology"/>
<feature type="compositionally biased region" description="Polar residues" evidence="4">
    <location>
        <begin position="235"/>
        <end position="247"/>
    </location>
</feature>
<comment type="caution">
    <text evidence="6">The sequence shown here is derived from an EMBL/GenBank/DDBJ whole genome shotgun (WGS) entry which is preliminary data.</text>
</comment>
<dbReference type="Gene3D" id="3.40.395.10">
    <property type="entry name" value="Adenoviral Proteinase, Chain A"/>
    <property type="match status" value="1"/>
</dbReference>
<dbReference type="GO" id="GO:0006508">
    <property type="term" value="P:proteolysis"/>
    <property type="evidence" value="ECO:0007669"/>
    <property type="project" value="UniProtKB-KW"/>
</dbReference>
<dbReference type="GO" id="GO:0008234">
    <property type="term" value="F:cysteine-type peptidase activity"/>
    <property type="evidence" value="ECO:0007669"/>
    <property type="project" value="InterPro"/>
</dbReference>
<keyword evidence="3" id="KW-0378">Hydrolase</keyword>
<organism evidence="6 7">
    <name type="scientific">Moesziomyces aphidis</name>
    <name type="common">Pseudozyma aphidis</name>
    <dbReference type="NCBI Taxonomy" id="84754"/>
    <lineage>
        <taxon>Eukaryota</taxon>
        <taxon>Fungi</taxon>
        <taxon>Dikarya</taxon>
        <taxon>Basidiomycota</taxon>
        <taxon>Ustilaginomycotina</taxon>
        <taxon>Ustilaginomycetes</taxon>
        <taxon>Ustilaginales</taxon>
        <taxon>Ustilaginaceae</taxon>
        <taxon>Moesziomyces</taxon>
    </lineage>
</organism>
<dbReference type="OrthoDB" id="1939479at2759"/>
<feature type="region of interest" description="Disordered" evidence="4">
    <location>
        <begin position="329"/>
        <end position="371"/>
    </location>
</feature>
<reference evidence="6 7" key="1">
    <citation type="journal article" date="2014" name="Genome Announc.">
        <title>Genome sequence of the basidiomycetous fungus Pseudozyma aphidis DSM70725, an efficient producer of biosurfactant mannosylerythritol lipids.</title>
        <authorList>
            <person name="Lorenz S."/>
            <person name="Guenther M."/>
            <person name="Grumaz C."/>
            <person name="Rupp S."/>
            <person name="Zibek S."/>
            <person name="Sohn K."/>
        </authorList>
    </citation>
    <scope>NUCLEOTIDE SEQUENCE [LARGE SCALE GENOMIC DNA]</scope>
    <source>
        <strain evidence="7">ATCC 32657 / CBS 517.83 / DSM 70725 / JCM 10318 / NBRC 10182 / NRRL Y-7954 / St-0401</strain>
    </source>
</reference>
<sequence length="618" mass="69235">MRLMLPLEATADCMMSDHAASGQELLTVEYIYRHPTKLLDFLAATLTEQNCLPGFAHDRYYDRWHILLRADDGRVFRITLEAIMQPHVRSDSTTQLLVESMARFPDAWHAEPLDHNTYLACSYMNIKHRCFRSDDGHLLAVRLEVDRLLLEPAKPSHLEKPVAQLAVALLAPHRATAGVEQPSSRELPSAPRPAKSERGAPAKPHPKAKQTSSPEQQSSSESSHSQQSEVRAEPSGSNHGFSGEQQGDAQLDSLSASSTDSPPSTPRQPRRPQNKPAISSDQDSDSPQHSSTPSLQSDAVPASAAHQSFELNPSSSTSQQYDVVHALHENRPSSSKRSFSTFQSCETRQPSSSTEELPNSKRSAPQQQLQAPIRHSNRHFVMEDLHHRVIQSCAYGYQSQHFKVGRRALSPFDMCSLGRKRVVSGDLLDAYFDLVTKHFALDRIKILDSEFVSLLAEMDDEEAALQHGIAKGEPAVGASIADLDLILMPTQMGDHWTSVAIDVKHQQLHHFDSKRTQQSSQMAFKLGRKLLQAEFAVEEVDFGLQVWTERDDERFPQQANTYDGGIFAAQAIRQLCQSHVSLRSLTEQSWNFNQEDIDGLRWHMWLEVTARQIHPLPV</sequence>
<dbReference type="EMBL" id="AWNI01000018">
    <property type="protein sequence ID" value="ETS61318.1"/>
    <property type="molecule type" value="Genomic_DNA"/>
</dbReference>
<dbReference type="HOGENOM" id="CLU_442204_0_0_1"/>
<evidence type="ECO:0000256" key="2">
    <source>
        <dbReference type="ARBA" id="ARBA00022670"/>
    </source>
</evidence>
<gene>
    <name evidence="6" type="ORF">PaG_04537</name>
</gene>
<name>W3VI41_MOEAP</name>
<evidence type="ECO:0000259" key="5">
    <source>
        <dbReference type="PROSITE" id="PS50600"/>
    </source>
</evidence>
<evidence type="ECO:0000256" key="1">
    <source>
        <dbReference type="ARBA" id="ARBA00005234"/>
    </source>
</evidence>
<feature type="compositionally biased region" description="Low complexity" evidence="4">
    <location>
        <begin position="248"/>
        <end position="262"/>
    </location>
</feature>
<dbReference type="Pfam" id="PF02902">
    <property type="entry name" value="Peptidase_C48"/>
    <property type="match status" value="1"/>
</dbReference>
<feature type="compositionally biased region" description="Polar residues" evidence="4">
    <location>
        <begin position="305"/>
        <end position="317"/>
    </location>
</feature>
<feature type="domain" description="Ubiquitin-like protease family profile" evidence="5">
    <location>
        <begin position="407"/>
        <end position="575"/>
    </location>
</feature>
<protein>
    <recommendedName>
        <fullName evidence="5">Ubiquitin-like protease family profile domain-containing protein</fullName>
    </recommendedName>
</protein>
<dbReference type="PROSITE" id="PS50600">
    <property type="entry name" value="ULP_PROTEASE"/>
    <property type="match status" value="1"/>
</dbReference>